<dbReference type="InterPro" id="IPR039218">
    <property type="entry name" value="REM_fam"/>
</dbReference>
<evidence type="ECO:0000256" key="4">
    <source>
        <dbReference type="ARBA" id="ARBA00023163"/>
    </source>
</evidence>
<keyword evidence="4" id="KW-0804">Transcription</keyword>
<keyword evidence="9" id="KW-1185">Reference proteome</keyword>
<evidence type="ECO:0000256" key="6">
    <source>
        <dbReference type="SAM" id="MobiDB-lite"/>
    </source>
</evidence>
<dbReference type="InterPro" id="IPR003340">
    <property type="entry name" value="B3_DNA-bd"/>
</dbReference>
<evidence type="ECO:0000256" key="3">
    <source>
        <dbReference type="ARBA" id="ARBA00023125"/>
    </source>
</evidence>
<keyword evidence="3" id="KW-0238">DNA-binding</keyword>
<keyword evidence="5" id="KW-0539">Nucleus</keyword>
<dbReference type="PANTHER" id="PTHR31674:SF20">
    <property type="entry name" value="B3 DOMAIN-CONTAINING PROTEIN REM2-RELATED"/>
    <property type="match status" value="1"/>
</dbReference>
<evidence type="ECO:0000256" key="2">
    <source>
        <dbReference type="ARBA" id="ARBA00023015"/>
    </source>
</evidence>
<feature type="domain" description="TF-B3" evidence="7">
    <location>
        <begin position="1"/>
        <end position="57"/>
    </location>
</feature>
<dbReference type="PROSITE" id="PS50863">
    <property type="entry name" value="B3"/>
    <property type="match status" value="1"/>
</dbReference>
<dbReference type="AlphaFoldDB" id="A0A6D2IH29"/>
<dbReference type="PANTHER" id="PTHR31674">
    <property type="entry name" value="B3 DOMAIN-CONTAINING PROTEIN REM-LIKE 3-RELATED"/>
    <property type="match status" value="1"/>
</dbReference>
<sequence length="130" mass="14790">MKLKLTSDKTWEVKLDGRRFADGWEDFSTVHCLQDDDVLVFKDKGDMVFHVTPSGRSFFQVHCISSESEEDDIRDDGSDSKNIASKMEPRKETESPSESSYLVAHVTSSNLSRDTLVTTLYSYSFHISRA</sequence>
<dbReference type="GO" id="GO:0005634">
    <property type="term" value="C:nucleus"/>
    <property type="evidence" value="ECO:0007669"/>
    <property type="project" value="UniProtKB-SubCell"/>
</dbReference>
<protein>
    <recommendedName>
        <fullName evidence="7">TF-B3 domain-containing protein</fullName>
    </recommendedName>
</protein>
<proteinExistence type="predicted"/>
<reference evidence="8" key="1">
    <citation type="submission" date="2020-01" db="EMBL/GenBank/DDBJ databases">
        <authorList>
            <person name="Mishra B."/>
        </authorList>
    </citation>
    <scope>NUCLEOTIDE SEQUENCE [LARGE SCALE GENOMIC DNA]</scope>
</reference>
<feature type="region of interest" description="Disordered" evidence="6">
    <location>
        <begin position="67"/>
        <end position="100"/>
    </location>
</feature>
<evidence type="ECO:0000313" key="8">
    <source>
        <dbReference type="EMBL" id="CAA7024357.1"/>
    </source>
</evidence>
<comment type="subcellular location">
    <subcellularLocation>
        <location evidence="1">Nucleus</location>
    </subcellularLocation>
</comment>
<dbReference type="SUPFAM" id="SSF101936">
    <property type="entry name" value="DNA-binding pseudobarrel domain"/>
    <property type="match status" value="1"/>
</dbReference>
<dbReference type="CDD" id="cd10017">
    <property type="entry name" value="B3_DNA"/>
    <property type="match status" value="1"/>
</dbReference>
<organism evidence="8 9">
    <name type="scientific">Microthlaspi erraticum</name>
    <dbReference type="NCBI Taxonomy" id="1685480"/>
    <lineage>
        <taxon>Eukaryota</taxon>
        <taxon>Viridiplantae</taxon>
        <taxon>Streptophyta</taxon>
        <taxon>Embryophyta</taxon>
        <taxon>Tracheophyta</taxon>
        <taxon>Spermatophyta</taxon>
        <taxon>Magnoliopsida</taxon>
        <taxon>eudicotyledons</taxon>
        <taxon>Gunneridae</taxon>
        <taxon>Pentapetalae</taxon>
        <taxon>rosids</taxon>
        <taxon>malvids</taxon>
        <taxon>Brassicales</taxon>
        <taxon>Brassicaceae</taxon>
        <taxon>Coluteocarpeae</taxon>
        <taxon>Microthlaspi</taxon>
    </lineage>
</organism>
<evidence type="ECO:0000259" key="7">
    <source>
        <dbReference type="PROSITE" id="PS50863"/>
    </source>
</evidence>
<dbReference type="Gene3D" id="2.40.330.10">
    <property type="entry name" value="DNA-binding pseudobarrel domain"/>
    <property type="match status" value="1"/>
</dbReference>
<dbReference type="EMBL" id="CACVBM020000888">
    <property type="protein sequence ID" value="CAA7024357.1"/>
    <property type="molecule type" value="Genomic_DNA"/>
</dbReference>
<dbReference type="InterPro" id="IPR015300">
    <property type="entry name" value="DNA-bd_pseudobarrel_sf"/>
</dbReference>
<dbReference type="OrthoDB" id="10532062at2759"/>
<name>A0A6D2IH29_9BRAS</name>
<accession>A0A6D2IH29</accession>
<evidence type="ECO:0000313" key="9">
    <source>
        <dbReference type="Proteomes" id="UP000467841"/>
    </source>
</evidence>
<evidence type="ECO:0000256" key="1">
    <source>
        <dbReference type="ARBA" id="ARBA00004123"/>
    </source>
</evidence>
<gene>
    <name evidence="8" type="ORF">MERR_LOCUS11592</name>
</gene>
<evidence type="ECO:0000256" key="5">
    <source>
        <dbReference type="ARBA" id="ARBA00023242"/>
    </source>
</evidence>
<comment type="caution">
    <text evidence="8">The sequence shown here is derived from an EMBL/GenBank/DDBJ whole genome shotgun (WGS) entry which is preliminary data.</text>
</comment>
<dbReference type="Proteomes" id="UP000467841">
    <property type="component" value="Unassembled WGS sequence"/>
</dbReference>
<dbReference type="GO" id="GO:0003677">
    <property type="term" value="F:DNA binding"/>
    <property type="evidence" value="ECO:0007669"/>
    <property type="project" value="UniProtKB-KW"/>
</dbReference>
<keyword evidence="2" id="KW-0805">Transcription regulation</keyword>